<dbReference type="GO" id="GO:0005654">
    <property type="term" value="C:nucleoplasm"/>
    <property type="evidence" value="ECO:0007669"/>
    <property type="project" value="TreeGrafter"/>
</dbReference>
<dbReference type="GO" id="GO:0070372">
    <property type="term" value="P:regulation of ERK1 and ERK2 cascade"/>
    <property type="evidence" value="ECO:0007669"/>
    <property type="project" value="TreeGrafter"/>
</dbReference>
<comment type="similarity">
    <text evidence="1">Belongs to the protein-tyrosine phosphatase family. Non-receptor class subfamily.</text>
</comment>
<dbReference type="STRING" id="5288.A0A5C5FT70"/>
<keyword evidence="2" id="KW-0378">Hydrolase</keyword>
<evidence type="ECO:0000256" key="4">
    <source>
        <dbReference type="SAM" id="MobiDB-lite"/>
    </source>
</evidence>
<evidence type="ECO:0000259" key="5">
    <source>
        <dbReference type="PROSITE" id="PS50054"/>
    </source>
</evidence>
<reference evidence="7 8" key="1">
    <citation type="submission" date="2019-03" db="EMBL/GenBank/DDBJ databases">
        <title>Rhodosporidium diobovatum UCD-FST 08-225 genome sequencing, assembly, and annotation.</title>
        <authorList>
            <person name="Fakankun I.U."/>
            <person name="Fristensky B."/>
            <person name="Levin D.B."/>
        </authorList>
    </citation>
    <scope>NUCLEOTIDE SEQUENCE [LARGE SCALE GENOMIC DNA]</scope>
    <source>
        <strain evidence="7 8">UCD-FST 08-225</strain>
    </source>
</reference>
<protein>
    <submittedName>
        <fullName evidence="7">Protein-tyrosine phosphatase-like protein</fullName>
    </submittedName>
</protein>
<dbReference type="InterPro" id="IPR000387">
    <property type="entry name" value="Tyr_Pase_dom"/>
</dbReference>
<dbReference type="FunFam" id="3.90.190.10:FF:000036">
    <property type="entry name" value="Serine/threonine/tyrosine-interacting protein a"/>
    <property type="match status" value="1"/>
</dbReference>
<keyword evidence="3" id="KW-0904">Protein phosphatase</keyword>
<dbReference type="GO" id="GO:0062026">
    <property type="term" value="P:negative regulation of SCF-dependent proteasomal ubiquitin-dependent catabolic process"/>
    <property type="evidence" value="ECO:0007669"/>
    <property type="project" value="TreeGrafter"/>
</dbReference>
<proteinExistence type="inferred from homology"/>
<dbReference type="AlphaFoldDB" id="A0A5C5FT70"/>
<dbReference type="SUPFAM" id="SSF52799">
    <property type="entry name" value="(Phosphotyrosine protein) phosphatases II"/>
    <property type="match status" value="1"/>
</dbReference>
<dbReference type="Gene3D" id="3.90.190.10">
    <property type="entry name" value="Protein tyrosine phosphatase superfamily"/>
    <property type="match status" value="1"/>
</dbReference>
<keyword evidence="8" id="KW-1185">Reference proteome</keyword>
<dbReference type="InterPro" id="IPR000340">
    <property type="entry name" value="Dual-sp_phosphatase_cat-dom"/>
</dbReference>
<dbReference type="PROSITE" id="PS00383">
    <property type="entry name" value="TYR_PHOSPHATASE_1"/>
    <property type="match status" value="1"/>
</dbReference>
<evidence type="ECO:0000256" key="3">
    <source>
        <dbReference type="ARBA" id="ARBA00022912"/>
    </source>
</evidence>
<evidence type="ECO:0000313" key="8">
    <source>
        <dbReference type="Proteomes" id="UP000311382"/>
    </source>
</evidence>
<evidence type="ECO:0000256" key="1">
    <source>
        <dbReference type="ARBA" id="ARBA00009649"/>
    </source>
</evidence>
<dbReference type="PANTHER" id="PTHR46588:SF1">
    <property type="entry name" value="SERINE_THREONINE_TYROSINE-INTERACTING PROTEIN"/>
    <property type="match status" value="1"/>
</dbReference>
<dbReference type="PANTHER" id="PTHR46588">
    <property type="entry name" value="SERINE/THREONINE/TYROSINE-INTERACTING PROTEIN"/>
    <property type="match status" value="1"/>
</dbReference>
<dbReference type="InterPro" id="IPR016130">
    <property type="entry name" value="Tyr_Pase_AS"/>
</dbReference>
<organism evidence="7 8">
    <name type="scientific">Rhodotorula diobovata</name>
    <dbReference type="NCBI Taxonomy" id="5288"/>
    <lineage>
        <taxon>Eukaryota</taxon>
        <taxon>Fungi</taxon>
        <taxon>Dikarya</taxon>
        <taxon>Basidiomycota</taxon>
        <taxon>Pucciniomycotina</taxon>
        <taxon>Microbotryomycetes</taxon>
        <taxon>Sporidiobolales</taxon>
        <taxon>Sporidiobolaceae</taxon>
        <taxon>Rhodotorula</taxon>
    </lineage>
</organism>
<dbReference type="PROSITE" id="PS50056">
    <property type="entry name" value="TYR_PHOSPHATASE_2"/>
    <property type="match status" value="1"/>
</dbReference>
<dbReference type="GO" id="GO:0004721">
    <property type="term" value="F:phosphoprotein phosphatase activity"/>
    <property type="evidence" value="ECO:0007669"/>
    <property type="project" value="UniProtKB-KW"/>
</dbReference>
<dbReference type="Pfam" id="PF00782">
    <property type="entry name" value="DSPc"/>
    <property type="match status" value="1"/>
</dbReference>
<evidence type="ECO:0000259" key="6">
    <source>
        <dbReference type="PROSITE" id="PS50056"/>
    </source>
</evidence>
<dbReference type="InterPro" id="IPR052449">
    <property type="entry name" value="STYX-Interacting_Phosphatase"/>
</dbReference>
<dbReference type="SMART" id="SM00195">
    <property type="entry name" value="DSPc"/>
    <property type="match status" value="1"/>
</dbReference>
<sequence length="357" mass="38829">MSICGPSAELQALDAQVPNKLDWRYEMRREAQEILPGLFVGPFQPSWKLDVLQGMGITHVLCIADPREAHLFKPRFPEHFVYLIQDIRDADDQNLIRIFPQAQTFIDSALSAGGRVYVHCGDGISRSPAIVTAYVMIKTGLTHEDAFAFVQSRRFCVAPRTEFVHQLEAYRPIILASQTVAADKGAQAGQRANRRGRDDDDEDGHEGDSSMGGGMCGVAVCLSRPPLPSPPTHTHTHPHPHPHSPHPHTMFRLALPTLRTVAPATVSRRTFVASAASRDLKSAADELNHKAGETLKKGIEQVETVTESAKQAADQNASGDLATEAKKAAADLEGGAIKGAADVRKTAKKVGAEFNRE</sequence>
<dbReference type="InterPro" id="IPR029021">
    <property type="entry name" value="Prot-tyrosine_phosphatase-like"/>
</dbReference>
<dbReference type="OrthoDB" id="2017893at2759"/>
<accession>A0A5C5FT70</accession>
<dbReference type="InterPro" id="IPR020422">
    <property type="entry name" value="TYR_PHOSPHATASE_DUAL_dom"/>
</dbReference>
<dbReference type="GO" id="GO:1990444">
    <property type="term" value="F:F-box domain binding"/>
    <property type="evidence" value="ECO:0007669"/>
    <property type="project" value="TreeGrafter"/>
</dbReference>
<comment type="caution">
    <text evidence="7">The sequence shown here is derived from an EMBL/GenBank/DDBJ whole genome shotgun (WGS) entry which is preliminary data.</text>
</comment>
<dbReference type="Proteomes" id="UP000311382">
    <property type="component" value="Unassembled WGS sequence"/>
</dbReference>
<feature type="domain" description="Tyrosine specific protein phosphatases" evidence="6">
    <location>
        <begin position="78"/>
        <end position="154"/>
    </location>
</feature>
<name>A0A5C5FT70_9BASI</name>
<gene>
    <name evidence="7" type="ORF">DMC30DRAFT_352910</name>
</gene>
<evidence type="ECO:0000256" key="2">
    <source>
        <dbReference type="ARBA" id="ARBA00022801"/>
    </source>
</evidence>
<feature type="compositionally biased region" description="Basic residues" evidence="4">
    <location>
        <begin position="234"/>
        <end position="246"/>
    </location>
</feature>
<dbReference type="PROSITE" id="PS50054">
    <property type="entry name" value="TYR_PHOSPHATASE_DUAL"/>
    <property type="match status" value="1"/>
</dbReference>
<feature type="domain" description="Tyrosine-protein phosphatase" evidence="5">
    <location>
        <begin position="30"/>
        <end position="176"/>
    </location>
</feature>
<dbReference type="EMBL" id="SOZI01000077">
    <property type="protein sequence ID" value="TNY20053.1"/>
    <property type="molecule type" value="Genomic_DNA"/>
</dbReference>
<dbReference type="GO" id="GO:0005737">
    <property type="term" value="C:cytoplasm"/>
    <property type="evidence" value="ECO:0007669"/>
    <property type="project" value="TreeGrafter"/>
</dbReference>
<feature type="region of interest" description="Disordered" evidence="4">
    <location>
        <begin position="181"/>
        <end position="249"/>
    </location>
</feature>
<evidence type="ECO:0000313" key="7">
    <source>
        <dbReference type="EMBL" id="TNY20053.1"/>
    </source>
</evidence>